<evidence type="ECO:0000313" key="1">
    <source>
        <dbReference type="EMBL" id="GAG05429.1"/>
    </source>
</evidence>
<comment type="caution">
    <text evidence="1">The sequence shown here is derived from an EMBL/GenBank/DDBJ whole genome shotgun (WGS) entry which is preliminary data.</text>
</comment>
<proteinExistence type="predicted"/>
<protein>
    <submittedName>
        <fullName evidence="1">Uncharacterized protein</fullName>
    </submittedName>
</protein>
<organism evidence="1">
    <name type="scientific">marine sediment metagenome</name>
    <dbReference type="NCBI Taxonomy" id="412755"/>
    <lineage>
        <taxon>unclassified sequences</taxon>
        <taxon>metagenomes</taxon>
        <taxon>ecological metagenomes</taxon>
    </lineage>
</organism>
<reference evidence="1" key="1">
    <citation type="journal article" date="2014" name="Front. Microbiol.">
        <title>High frequency of phylogenetically diverse reductive dehalogenase-homologous genes in deep subseafloor sedimentary metagenomes.</title>
        <authorList>
            <person name="Kawai M."/>
            <person name="Futagami T."/>
            <person name="Toyoda A."/>
            <person name="Takaki Y."/>
            <person name="Nishi S."/>
            <person name="Hori S."/>
            <person name="Arai W."/>
            <person name="Tsubouchi T."/>
            <person name="Morono Y."/>
            <person name="Uchiyama I."/>
            <person name="Ito T."/>
            <person name="Fujiyama A."/>
            <person name="Inagaki F."/>
            <person name="Takami H."/>
        </authorList>
    </citation>
    <scope>NUCLEOTIDE SEQUENCE</scope>
    <source>
        <strain evidence="1">Expedition CK06-06</strain>
    </source>
</reference>
<gene>
    <name evidence="1" type="ORF">S01H1_36556</name>
</gene>
<accession>X0UI40</accession>
<feature type="non-terminal residue" evidence="1">
    <location>
        <position position="102"/>
    </location>
</feature>
<sequence length="102" mass="11379">MKIKITQGSVSDGDAQEFHLVQNHLLDPTRNIDKVIMYAEQRHLMTLLTSGARDSRYTAPGVIPKGGDTVATKIKQIPKGEMVSSNAWSYKIMGRIQKSSEY</sequence>
<dbReference type="EMBL" id="BARS01022910">
    <property type="protein sequence ID" value="GAG05429.1"/>
    <property type="molecule type" value="Genomic_DNA"/>
</dbReference>
<dbReference type="AlphaFoldDB" id="X0UI40"/>
<name>X0UI40_9ZZZZ</name>